<dbReference type="InterPro" id="IPR013094">
    <property type="entry name" value="AB_hydrolase_3"/>
</dbReference>
<evidence type="ECO:0000256" key="2">
    <source>
        <dbReference type="SAM" id="MobiDB-lite"/>
    </source>
</evidence>
<organism evidence="4 5">
    <name type="scientific">Fusarium torreyae</name>
    <dbReference type="NCBI Taxonomy" id="1237075"/>
    <lineage>
        <taxon>Eukaryota</taxon>
        <taxon>Fungi</taxon>
        <taxon>Dikarya</taxon>
        <taxon>Ascomycota</taxon>
        <taxon>Pezizomycotina</taxon>
        <taxon>Sordariomycetes</taxon>
        <taxon>Hypocreomycetidae</taxon>
        <taxon>Hypocreales</taxon>
        <taxon>Nectriaceae</taxon>
        <taxon>Fusarium</taxon>
    </lineage>
</organism>
<dbReference type="InterPro" id="IPR029058">
    <property type="entry name" value="AB_hydrolase_fold"/>
</dbReference>
<dbReference type="Proteomes" id="UP001152049">
    <property type="component" value="Unassembled WGS sequence"/>
</dbReference>
<reference evidence="4" key="1">
    <citation type="submission" date="2022-09" db="EMBL/GenBank/DDBJ databases">
        <title>Fusarium specimens isolated from Avocado Roots.</title>
        <authorList>
            <person name="Stajich J."/>
            <person name="Roper C."/>
            <person name="Heimlech-Rivalta G."/>
        </authorList>
    </citation>
    <scope>NUCLEOTIDE SEQUENCE</scope>
    <source>
        <strain evidence="4">CF00136</strain>
    </source>
</reference>
<comment type="caution">
    <text evidence="4">The sequence shown here is derived from an EMBL/GenBank/DDBJ whole genome shotgun (WGS) entry which is preliminary data.</text>
</comment>
<feature type="compositionally biased region" description="Polar residues" evidence="2">
    <location>
        <begin position="151"/>
        <end position="164"/>
    </location>
</feature>
<evidence type="ECO:0000256" key="1">
    <source>
        <dbReference type="ARBA" id="ARBA00022801"/>
    </source>
</evidence>
<accession>A0A9W8V9D8</accession>
<evidence type="ECO:0000313" key="5">
    <source>
        <dbReference type="Proteomes" id="UP001152049"/>
    </source>
</evidence>
<dbReference type="InterPro" id="IPR050300">
    <property type="entry name" value="GDXG_lipolytic_enzyme"/>
</dbReference>
<keyword evidence="5" id="KW-1185">Reference proteome</keyword>
<evidence type="ECO:0000313" key="4">
    <source>
        <dbReference type="EMBL" id="KAJ4248459.1"/>
    </source>
</evidence>
<gene>
    <name evidence="4" type="ORF">NW762_012796</name>
</gene>
<feature type="domain" description="Alpha/beta hydrolase fold-3" evidence="3">
    <location>
        <begin position="1"/>
        <end position="121"/>
    </location>
</feature>
<evidence type="ECO:0000259" key="3">
    <source>
        <dbReference type="Pfam" id="PF07859"/>
    </source>
</evidence>
<protein>
    <recommendedName>
        <fullName evidence="3">Alpha/beta hydrolase fold-3 domain-containing protein</fullName>
    </recommendedName>
</protein>
<dbReference type="GO" id="GO:0016787">
    <property type="term" value="F:hydrolase activity"/>
    <property type="evidence" value="ECO:0007669"/>
    <property type="project" value="UniProtKB-KW"/>
</dbReference>
<dbReference type="PANTHER" id="PTHR48081:SF8">
    <property type="entry name" value="ALPHA_BETA HYDROLASE FOLD-3 DOMAIN-CONTAINING PROTEIN-RELATED"/>
    <property type="match status" value="1"/>
</dbReference>
<dbReference type="Gene3D" id="3.40.50.1820">
    <property type="entry name" value="alpha/beta hydrolase"/>
    <property type="match status" value="1"/>
</dbReference>
<feature type="region of interest" description="Disordered" evidence="2">
    <location>
        <begin position="151"/>
        <end position="172"/>
    </location>
</feature>
<dbReference type="PANTHER" id="PTHR48081">
    <property type="entry name" value="AB HYDROLASE SUPERFAMILY PROTEIN C4A8.06C"/>
    <property type="match status" value="1"/>
</dbReference>
<dbReference type="EMBL" id="JAOQAZ010000036">
    <property type="protein sequence ID" value="KAJ4248459.1"/>
    <property type="molecule type" value="Genomic_DNA"/>
</dbReference>
<name>A0A9W8V9D8_9HYPO</name>
<keyword evidence="1" id="KW-0378">Hydrolase</keyword>
<dbReference type="Pfam" id="PF07859">
    <property type="entry name" value="Abhydrolase_3"/>
    <property type="match status" value="1"/>
</dbReference>
<sequence length="172" mass="19101">MARDEGLQGIRGQILNIPVTCHPDHNPTQGTKTSYHENAHAPIVDAEMMRWFWKNYLPTGEADSRSSPLLETSLQDMPPALVQVAGRDPLRDEGIAYAKRLTDSGVNVTLKLYSGLPHAFHIYPELEATAEYIRAMIDWIKNLDGLGMTTTSTLDNGENSSSYSYEPGQLEP</sequence>
<proteinExistence type="predicted"/>
<dbReference type="OrthoDB" id="408631at2759"/>
<dbReference type="AlphaFoldDB" id="A0A9W8V9D8"/>
<dbReference type="SUPFAM" id="SSF53474">
    <property type="entry name" value="alpha/beta-Hydrolases"/>
    <property type="match status" value="1"/>
</dbReference>